<dbReference type="EMBL" id="SMUW01000028">
    <property type="protein sequence ID" value="TDK47925.1"/>
    <property type="molecule type" value="Genomic_DNA"/>
</dbReference>
<feature type="signal peptide" evidence="1">
    <location>
        <begin position="1"/>
        <end position="20"/>
    </location>
</feature>
<evidence type="ECO:0000313" key="2">
    <source>
        <dbReference type="EMBL" id="TDK47925.1"/>
    </source>
</evidence>
<evidence type="ECO:0000256" key="1">
    <source>
        <dbReference type="SAM" id="SignalP"/>
    </source>
</evidence>
<sequence>MKSIILTAILIAISVTDLMAQQGEVLTGPPPKMSPPIPVEAFAGDKGLVFQMIVNKRFSPESRFGFFNVTNFVGDYSVEDQRNQFLSQSFVTADIWKGLSANVGASLNYMTGFRPSAGLQYVFANREILAVILPRFDLTQTYNFETFGLFEYKPKFDQDWGLYTRAQALYNHNSKLDFHDRSYVWLRVGAAYKNFQFGLGANFDVYGPAKINENSYGVFIRTELF</sequence>
<evidence type="ECO:0000313" key="3">
    <source>
        <dbReference type="Proteomes" id="UP000295438"/>
    </source>
</evidence>
<gene>
    <name evidence="2" type="ORF">E1898_04430</name>
</gene>
<dbReference type="AlphaFoldDB" id="A0A4R5V8J6"/>
<feature type="chain" id="PRO_5020430422" description="Outer membrane protein beta-barrel domain-containing protein" evidence="1">
    <location>
        <begin position="21"/>
        <end position="225"/>
    </location>
</feature>
<proteinExistence type="predicted"/>
<dbReference type="RefSeq" id="WP_133389995.1">
    <property type="nucleotide sequence ID" value="NZ_SMUW01000028.1"/>
</dbReference>
<keyword evidence="1" id="KW-0732">Signal</keyword>
<protein>
    <recommendedName>
        <fullName evidence="4">Outer membrane protein beta-barrel domain-containing protein</fullName>
    </recommendedName>
</protein>
<reference evidence="2 3" key="1">
    <citation type="submission" date="2019-03" db="EMBL/GenBank/DDBJ databases">
        <title>Algoriphagus aquimaris sp. nov., isolated form marine sediment in Pohang, Korea.</title>
        <authorList>
            <person name="Kim J."/>
            <person name="Yoon S.-H."/>
            <person name="Lee S.-S."/>
        </authorList>
    </citation>
    <scope>NUCLEOTIDE SEQUENCE [LARGE SCALE GENOMIC DNA]</scope>
    <source>
        <strain evidence="2 3">F21</strain>
    </source>
</reference>
<name>A0A4R5V8J6_9BACT</name>
<organism evidence="2 3">
    <name type="scientific">Algoriphagus formosus</name>
    <dbReference type="NCBI Taxonomy" id="2007308"/>
    <lineage>
        <taxon>Bacteria</taxon>
        <taxon>Pseudomonadati</taxon>
        <taxon>Bacteroidota</taxon>
        <taxon>Cytophagia</taxon>
        <taxon>Cytophagales</taxon>
        <taxon>Cyclobacteriaceae</taxon>
        <taxon>Algoriphagus</taxon>
    </lineage>
</organism>
<accession>A0A4R5V8J6</accession>
<keyword evidence="3" id="KW-1185">Reference proteome</keyword>
<comment type="caution">
    <text evidence="2">The sequence shown here is derived from an EMBL/GenBank/DDBJ whole genome shotgun (WGS) entry which is preliminary data.</text>
</comment>
<evidence type="ECO:0008006" key="4">
    <source>
        <dbReference type="Google" id="ProtNLM"/>
    </source>
</evidence>
<dbReference type="Proteomes" id="UP000295438">
    <property type="component" value="Unassembled WGS sequence"/>
</dbReference>